<dbReference type="KEGG" id="hro:HELRODRAFT_73883"/>
<evidence type="ECO:0000313" key="4">
    <source>
        <dbReference type="EnsemblMetazoa" id="HelroP73883"/>
    </source>
</evidence>
<dbReference type="GeneID" id="20214948"/>
<dbReference type="STRING" id="6412.T1G1K0"/>
<evidence type="ECO:0000313" key="3">
    <source>
        <dbReference type="EMBL" id="ESO09216.1"/>
    </source>
</evidence>
<dbReference type="EnsemblMetazoa" id="HelroT73883">
    <property type="protein sequence ID" value="HelroP73883"/>
    <property type="gene ID" value="HelroG73883"/>
</dbReference>
<gene>
    <name evidence="4" type="primary">20214948</name>
    <name evidence="3" type="ORF">HELRODRAFT_73883</name>
</gene>
<dbReference type="CTD" id="20214948"/>
<evidence type="ECO:0000259" key="2">
    <source>
        <dbReference type="Pfam" id="PF22601"/>
    </source>
</evidence>
<dbReference type="HOGENOM" id="CLU_2173680_0_0_1"/>
<dbReference type="InParanoid" id="T1G1K0"/>
<dbReference type="RefSeq" id="XP_009012309.1">
    <property type="nucleotide sequence ID" value="XM_009014061.1"/>
</dbReference>
<dbReference type="SUPFAM" id="SSF57903">
    <property type="entry name" value="FYVE/PHD zinc finger"/>
    <property type="match status" value="1"/>
</dbReference>
<name>T1G1K0_HELRO</name>
<accession>T1G1K0</accession>
<keyword evidence="5" id="KW-1185">Reference proteome</keyword>
<proteinExistence type="predicted"/>
<reference evidence="4" key="3">
    <citation type="submission" date="2015-06" db="UniProtKB">
        <authorList>
            <consortium name="EnsemblMetazoa"/>
        </authorList>
    </citation>
    <scope>IDENTIFICATION</scope>
</reference>
<dbReference type="InterPro" id="IPR054386">
    <property type="entry name" value="RIM_Znf"/>
</dbReference>
<dbReference type="InterPro" id="IPR013083">
    <property type="entry name" value="Znf_RING/FYVE/PHD"/>
</dbReference>
<dbReference type="AlphaFoldDB" id="T1G1K0"/>
<dbReference type="Gene3D" id="3.30.40.10">
    <property type="entry name" value="Zinc/RING finger domain, C3HC4 (zinc finger)"/>
    <property type="match status" value="1"/>
</dbReference>
<dbReference type="OrthoDB" id="420032at2759"/>
<feature type="region of interest" description="Disordered" evidence="1">
    <location>
        <begin position="1"/>
        <end position="48"/>
    </location>
</feature>
<feature type="domain" description="RIM zinc finger" evidence="2">
    <location>
        <begin position="70"/>
        <end position="107"/>
    </location>
</feature>
<dbReference type="InterPro" id="IPR011011">
    <property type="entry name" value="Znf_FYVE_PHD"/>
</dbReference>
<reference evidence="3 5" key="2">
    <citation type="journal article" date="2013" name="Nature">
        <title>Insights into bilaterian evolution from three spiralian genomes.</title>
        <authorList>
            <person name="Simakov O."/>
            <person name="Marletaz F."/>
            <person name="Cho S.J."/>
            <person name="Edsinger-Gonzales E."/>
            <person name="Havlak P."/>
            <person name="Hellsten U."/>
            <person name="Kuo D.H."/>
            <person name="Larsson T."/>
            <person name="Lv J."/>
            <person name="Arendt D."/>
            <person name="Savage R."/>
            <person name="Osoegawa K."/>
            <person name="de Jong P."/>
            <person name="Grimwood J."/>
            <person name="Chapman J.A."/>
            <person name="Shapiro H."/>
            <person name="Aerts A."/>
            <person name="Otillar R.P."/>
            <person name="Terry A.Y."/>
            <person name="Boore J.L."/>
            <person name="Grigoriev I.V."/>
            <person name="Lindberg D.R."/>
            <person name="Seaver E.C."/>
            <person name="Weisblat D.A."/>
            <person name="Putnam N.H."/>
            <person name="Rokhsar D.S."/>
        </authorList>
    </citation>
    <scope>NUCLEOTIDE SEQUENCE</scope>
</reference>
<dbReference type="EMBL" id="KB095959">
    <property type="protein sequence ID" value="ESO09216.1"/>
    <property type="molecule type" value="Genomic_DNA"/>
</dbReference>
<protein>
    <recommendedName>
        <fullName evidence="2">RIM zinc finger domain-containing protein</fullName>
    </recommendedName>
</protein>
<organism evidence="4 5">
    <name type="scientific">Helobdella robusta</name>
    <name type="common">Californian leech</name>
    <dbReference type="NCBI Taxonomy" id="6412"/>
    <lineage>
        <taxon>Eukaryota</taxon>
        <taxon>Metazoa</taxon>
        <taxon>Spiralia</taxon>
        <taxon>Lophotrochozoa</taxon>
        <taxon>Annelida</taxon>
        <taxon>Clitellata</taxon>
        <taxon>Hirudinea</taxon>
        <taxon>Rhynchobdellida</taxon>
        <taxon>Glossiphoniidae</taxon>
        <taxon>Helobdella</taxon>
    </lineage>
</organism>
<evidence type="ECO:0000313" key="5">
    <source>
        <dbReference type="Proteomes" id="UP000015101"/>
    </source>
</evidence>
<evidence type="ECO:0000256" key="1">
    <source>
        <dbReference type="SAM" id="MobiDB-lite"/>
    </source>
</evidence>
<dbReference type="Pfam" id="PF22601">
    <property type="entry name" value="RIM2a_ZnF"/>
    <property type="match status" value="1"/>
</dbReference>
<sequence length="110" mass="12557">MPLQQQHQQQIHSTQQHIPLQQQQQIPLQQPQIPLQQPPQISLQQQQRSQQNPVLSLLSQSQEMADTNVCRLCNKTKFADGSGHHCYYCSLKSCAKCGFSLNLLPNKVNK</sequence>
<dbReference type="Proteomes" id="UP000015101">
    <property type="component" value="Unassembled WGS sequence"/>
</dbReference>
<dbReference type="EMBL" id="AMQM01002914">
    <property type="status" value="NOT_ANNOTATED_CDS"/>
    <property type="molecule type" value="Genomic_DNA"/>
</dbReference>
<reference evidence="5" key="1">
    <citation type="submission" date="2012-12" db="EMBL/GenBank/DDBJ databases">
        <authorList>
            <person name="Hellsten U."/>
            <person name="Grimwood J."/>
            <person name="Chapman J.A."/>
            <person name="Shapiro H."/>
            <person name="Aerts A."/>
            <person name="Otillar R.P."/>
            <person name="Terry A.Y."/>
            <person name="Boore J.L."/>
            <person name="Simakov O."/>
            <person name="Marletaz F."/>
            <person name="Cho S.-J."/>
            <person name="Edsinger-Gonzales E."/>
            <person name="Havlak P."/>
            <person name="Kuo D.-H."/>
            <person name="Larsson T."/>
            <person name="Lv J."/>
            <person name="Arendt D."/>
            <person name="Savage R."/>
            <person name="Osoegawa K."/>
            <person name="de Jong P."/>
            <person name="Lindberg D.R."/>
            <person name="Seaver E.C."/>
            <person name="Weisblat D.A."/>
            <person name="Putnam N.H."/>
            <person name="Grigoriev I.V."/>
            <person name="Rokhsar D.S."/>
        </authorList>
    </citation>
    <scope>NUCLEOTIDE SEQUENCE</scope>
</reference>